<dbReference type="Proteomes" id="UP001162480">
    <property type="component" value="Chromosome 29"/>
</dbReference>
<organism evidence="2 3">
    <name type="scientific">Octopus vulgaris</name>
    <name type="common">Common octopus</name>
    <dbReference type="NCBI Taxonomy" id="6645"/>
    <lineage>
        <taxon>Eukaryota</taxon>
        <taxon>Metazoa</taxon>
        <taxon>Spiralia</taxon>
        <taxon>Lophotrochozoa</taxon>
        <taxon>Mollusca</taxon>
        <taxon>Cephalopoda</taxon>
        <taxon>Coleoidea</taxon>
        <taxon>Octopodiformes</taxon>
        <taxon>Octopoda</taxon>
        <taxon>Incirrata</taxon>
        <taxon>Octopodidae</taxon>
        <taxon>Octopus</taxon>
    </lineage>
</organism>
<reference evidence="2" key="1">
    <citation type="submission" date="2023-08" db="EMBL/GenBank/DDBJ databases">
        <authorList>
            <person name="Alioto T."/>
            <person name="Alioto T."/>
            <person name="Gomez Garrido J."/>
        </authorList>
    </citation>
    <scope>NUCLEOTIDE SEQUENCE</scope>
</reference>
<dbReference type="AlphaFoldDB" id="A0AA36C1M1"/>
<evidence type="ECO:0000256" key="1">
    <source>
        <dbReference type="SAM" id="MobiDB-lite"/>
    </source>
</evidence>
<feature type="region of interest" description="Disordered" evidence="1">
    <location>
        <begin position="148"/>
        <end position="180"/>
    </location>
</feature>
<keyword evidence="3" id="KW-1185">Reference proteome</keyword>
<accession>A0AA36C1M1</accession>
<proteinExistence type="predicted"/>
<protein>
    <submittedName>
        <fullName evidence="2">Uncharacterized protein</fullName>
    </submittedName>
</protein>
<dbReference type="EMBL" id="OX597842">
    <property type="protein sequence ID" value="CAI9743666.1"/>
    <property type="molecule type" value="Genomic_DNA"/>
</dbReference>
<sequence length="180" mass="20979">MSPLPPADTPVRRGPLGRFISRVRRSFARFLFRSARPNVLGPGPISTKDIPIQRYPCNINLFITEQPKDIVENPVAEETTKGCDKNELAKNKTFVKAIHVFRKDEEVLEQEVEEVKKPEALEEQLDQELDLWMKDKLEDMNVHELMQLEEGDIPEMEEDLEEETRNSTSETSEWFCERTY</sequence>
<evidence type="ECO:0000313" key="3">
    <source>
        <dbReference type="Proteomes" id="UP001162480"/>
    </source>
</evidence>
<evidence type="ECO:0000313" key="2">
    <source>
        <dbReference type="EMBL" id="CAI9743666.1"/>
    </source>
</evidence>
<name>A0AA36C1M1_OCTVU</name>
<feature type="compositionally biased region" description="Acidic residues" evidence="1">
    <location>
        <begin position="148"/>
        <end position="162"/>
    </location>
</feature>
<gene>
    <name evidence="2" type="ORF">OCTVUL_1B010271</name>
</gene>